<proteinExistence type="predicted"/>
<dbReference type="eggNOG" id="COG1401">
    <property type="taxonomic scope" value="Bacteria"/>
</dbReference>
<gene>
    <name evidence="2" type="ORF">BREU_0862</name>
</gene>
<reference evidence="2 3" key="1">
    <citation type="submission" date="2014-03" db="EMBL/GenBank/DDBJ databases">
        <title>Genomics of Bifidobacteria.</title>
        <authorList>
            <person name="Ventura M."/>
            <person name="Milani C."/>
            <person name="Lugli G.A."/>
        </authorList>
    </citation>
    <scope>NUCLEOTIDE SEQUENCE [LARGE SCALE GENOMIC DNA]</scope>
    <source>
        <strain evidence="2 3">DSM 23975</strain>
    </source>
</reference>
<keyword evidence="3" id="KW-1185">Reference proteome</keyword>
<dbReference type="EMBL" id="JGZK01000002">
    <property type="protein sequence ID" value="KFI88074.1"/>
    <property type="molecule type" value="Genomic_DNA"/>
</dbReference>
<sequence length="591" mass="66938">MTETKEFHELFSQGSGRIFALLISTDGRGHYDNRGRLSLDYCEAGQTFDLPNGMFDSDKYRDSDVVLTFAKTQNDNEFVLTDVHSAKHPVVNSNNADDRPGSIHFNGSKMSLDQFYSENQNSLTLWLDRSSTPISSTPHLLDFTDLYYARCLAGSTSGTINEWEFRRNLFDAWMRKQQWEKDKSYSQYVKALDKFEDSYRIPRADGAHIPVTAYLPTFEHLWQVVDAARLQRLGDDWTPVKKLYSATDTEIAEQGFTPKGIKYYAQFLTENTAPSASRNLIYFGAPGTGKSYTLNKGLEQFDGRYERVTFYSDYLHAQFVGSFRPQAITTADGTADFTYAFTPGPFTRVLIDALKDPDNEHVLVIEEINRADPAAVFGDIFQLLDRDGSGVSTYPVTVSEDMKSYLWKELGPAGREQLLKTTKQTGITTEGSAPTSLSIAIPKNMLIWATMNSADQGVYPMDTAFKRRWSFRYIDIDAGADEITDSTWKQWRTIINKLLLTKAKVSEDKLLGPFFLGDPKMAVGTPEFDDAFKNKVIMYLFEDAARYNRDKVFNAARISSGNTSSIEGLTLQSLFSAWDKIRFDIFNKSNE</sequence>
<dbReference type="AlphaFoldDB" id="A0A087CXS4"/>
<dbReference type="GO" id="GO:0016887">
    <property type="term" value="F:ATP hydrolysis activity"/>
    <property type="evidence" value="ECO:0007669"/>
    <property type="project" value="InterPro"/>
</dbReference>
<name>A0A087CXS4_9BIFI</name>
<dbReference type="PANTHER" id="PTHR37291:SF1">
    <property type="entry name" value="TYPE IV METHYL-DIRECTED RESTRICTION ENZYME ECOKMCRB SUBUNIT"/>
    <property type="match status" value="1"/>
</dbReference>
<feature type="domain" description="ATPase dynein-related AAA" evidence="1">
    <location>
        <begin position="280"/>
        <end position="468"/>
    </location>
</feature>
<dbReference type="OrthoDB" id="9781481at2"/>
<dbReference type="Proteomes" id="UP000028984">
    <property type="component" value="Unassembled WGS sequence"/>
</dbReference>
<accession>A0A087CXS4</accession>
<dbReference type="InterPro" id="IPR027417">
    <property type="entry name" value="P-loop_NTPase"/>
</dbReference>
<dbReference type="Pfam" id="PF07728">
    <property type="entry name" value="AAA_5"/>
    <property type="match status" value="1"/>
</dbReference>
<dbReference type="PANTHER" id="PTHR37291">
    <property type="entry name" value="5-METHYLCYTOSINE-SPECIFIC RESTRICTION ENZYME B"/>
    <property type="match status" value="1"/>
</dbReference>
<keyword evidence="2" id="KW-0378">Hydrolase</keyword>
<dbReference type="Gene3D" id="3.40.50.300">
    <property type="entry name" value="P-loop containing nucleotide triphosphate hydrolases"/>
    <property type="match status" value="1"/>
</dbReference>
<evidence type="ECO:0000259" key="1">
    <source>
        <dbReference type="Pfam" id="PF07728"/>
    </source>
</evidence>
<protein>
    <submittedName>
        <fullName evidence="2">ATPase</fullName>
        <ecNumber evidence="2">3.1.21.4</ecNumber>
    </submittedName>
</protein>
<comment type="caution">
    <text evidence="2">The sequence shown here is derived from an EMBL/GenBank/DDBJ whole genome shotgun (WGS) entry which is preliminary data.</text>
</comment>
<dbReference type="GO" id="GO:0009036">
    <property type="term" value="F:type II site-specific deoxyribonuclease activity"/>
    <property type="evidence" value="ECO:0007669"/>
    <property type="project" value="UniProtKB-EC"/>
</dbReference>
<dbReference type="InterPro" id="IPR052934">
    <property type="entry name" value="Methyl-DNA_Rec/Restrict_Enz"/>
</dbReference>
<organism evidence="2 3">
    <name type="scientific">Bifidobacterium reuteri DSM 23975</name>
    <dbReference type="NCBI Taxonomy" id="1437610"/>
    <lineage>
        <taxon>Bacteria</taxon>
        <taxon>Bacillati</taxon>
        <taxon>Actinomycetota</taxon>
        <taxon>Actinomycetes</taxon>
        <taxon>Bifidobacteriales</taxon>
        <taxon>Bifidobacteriaceae</taxon>
        <taxon>Bifidobacterium</taxon>
    </lineage>
</organism>
<dbReference type="SUPFAM" id="SSF52540">
    <property type="entry name" value="P-loop containing nucleoside triphosphate hydrolases"/>
    <property type="match status" value="1"/>
</dbReference>
<dbReference type="EC" id="3.1.21.4" evidence="2"/>
<dbReference type="InterPro" id="IPR011704">
    <property type="entry name" value="ATPase_dyneun-rel_AAA"/>
</dbReference>
<dbReference type="RefSeq" id="WP_052381995.1">
    <property type="nucleotide sequence ID" value="NZ_JDUW01000010.1"/>
</dbReference>
<dbReference type="GO" id="GO:0005524">
    <property type="term" value="F:ATP binding"/>
    <property type="evidence" value="ECO:0007669"/>
    <property type="project" value="InterPro"/>
</dbReference>
<evidence type="ECO:0000313" key="2">
    <source>
        <dbReference type="EMBL" id="KFI88074.1"/>
    </source>
</evidence>
<evidence type="ECO:0000313" key="3">
    <source>
        <dbReference type="Proteomes" id="UP000028984"/>
    </source>
</evidence>